<dbReference type="GO" id="GO:0035336">
    <property type="term" value="P:long-chain fatty-acyl-CoA metabolic process"/>
    <property type="evidence" value="ECO:0007669"/>
    <property type="project" value="TreeGrafter"/>
</dbReference>
<proteinExistence type="inferred from homology"/>
<protein>
    <recommendedName>
        <fullName evidence="9">Fatty acyl-CoA reductase</fullName>
        <ecNumber evidence="9">1.2.1.84</ecNumber>
    </recommendedName>
</protein>
<feature type="region of interest" description="Disordered" evidence="10">
    <location>
        <begin position="545"/>
        <end position="564"/>
    </location>
</feature>
<sequence length="564" mass="65328">MNLSEIGPLKVSPLFEDSCLLITGATGFLGKVLLEKLLFSQPKIDKIFLLIRPLNKQTVKERLEALLESPLFNRIRCVDEKRLKKLVPINSDLRMEGIGLSEQDRTMLISQVTFVFHCAATVKFDEAIRLAIQMNVIGTQRLVALCHEMPHLKAFLHASSAYANCNLARTEERIYEQKVNVSKLVEATEWMSDEMFDAIEGQLLENRPNTYTFAKAMAENQLNKDAVGLPTIIARPSIIGAIWREPLPGWIDNMNGPTGIFASVGKGLLTDMIGDNKSTADIIPVDIVASMLIVAAAYRSQMGQCKEVPVFHCTTGQLNPLLWERIVIYSEQFFSAFPFDECYRIPSTKLSSNRNLLLAKFYVKHMSTAYAFDAAYRLLGKEEKFVRIYRKIWRMMEVLHYFTSRGWIFESDNALAMWENLSEEDKKLYCFDVRKLDWGNYLFDYLMGVKIYLLKESLDDVPKAQANILWQKQFNLYSNGLFFALLVRLFAWRRSKRQRWALWFGGFLLTYAYQNANQWLRPVVRLRSLEEYKRTALRYFSDNEQQKHLNNGRRRRTENSDHSK</sequence>
<dbReference type="PANTHER" id="PTHR11011:SF45">
    <property type="entry name" value="FATTY ACYL-COA REDUCTASE CG8306-RELATED"/>
    <property type="match status" value="1"/>
</dbReference>
<evidence type="ECO:0000256" key="10">
    <source>
        <dbReference type="SAM" id="MobiDB-lite"/>
    </source>
</evidence>
<feature type="domain" description="Fatty acyl-CoA reductase C-terminal" evidence="11">
    <location>
        <begin position="365"/>
        <end position="456"/>
    </location>
</feature>
<dbReference type="Gene3D" id="3.40.50.720">
    <property type="entry name" value="NAD(P)-binding Rossmann-like Domain"/>
    <property type="match status" value="1"/>
</dbReference>
<evidence type="ECO:0000256" key="3">
    <source>
        <dbReference type="ARBA" id="ARBA00022516"/>
    </source>
</evidence>
<comment type="function">
    <text evidence="9">Catalyzes the reduction of fatty acyl-CoA to fatty alcohols.</text>
</comment>
<dbReference type="PANTHER" id="PTHR11011">
    <property type="entry name" value="MALE STERILITY PROTEIN 2-RELATED"/>
    <property type="match status" value="1"/>
</dbReference>
<keyword evidence="5" id="KW-1133">Transmembrane helix</keyword>
<keyword evidence="13" id="KW-1185">Reference proteome</keyword>
<dbReference type="CDD" id="cd09071">
    <property type="entry name" value="FAR_C"/>
    <property type="match status" value="1"/>
</dbReference>
<dbReference type="InterPro" id="IPR026055">
    <property type="entry name" value="FAR"/>
</dbReference>
<dbReference type="GO" id="GO:0005777">
    <property type="term" value="C:peroxisome"/>
    <property type="evidence" value="ECO:0007669"/>
    <property type="project" value="TreeGrafter"/>
</dbReference>
<dbReference type="SUPFAM" id="SSF51735">
    <property type="entry name" value="NAD(P)-binding Rossmann-fold domains"/>
    <property type="match status" value="1"/>
</dbReference>
<evidence type="ECO:0000259" key="12">
    <source>
        <dbReference type="Pfam" id="PF07993"/>
    </source>
</evidence>
<evidence type="ECO:0000313" key="14">
    <source>
        <dbReference type="WBParaSite" id="Gr19_v10_g6220.t1"/>
    </source>
</evidence>
<dbReference type="CDD" id="cd05236">
    <property type="entry name" value="FAR-N_SDR_e"/>
    <property type="match status" value="1"/>
</dbReference>
<keyword evidence="3 9" id="KW-0444">Lipid biosynthesis</keyword>
<reference evidence="14" key="1">
    <citation type="submission" date="2022-11" db="UniProtKB">
        <authorList>
            <consortium name="WormBaseParasite"/>
        </authorList>
    </citation>
    <scope>IDENTIFICATION</scope>
</reference>
<evidence type="ECO:0000259" key="11">
    <source>
        <dbReference type="Pfam" id="PF03015"/>
    </source>
</evidence>
<keyword evidence="4" id="KW-0812">Transmembrane</keyword>
<evidence type="ECO:0000256" key="4">
    <source>
        <dbReference type="ARBA" id="ARBA00022692"/>
    </source>
</evidence>
<name>A0A914I2E4_GLORO</name>
<evidence type="ECO:0000256" key="2">
    <source>
        <dbReference type="ARBA" id="ARBA00005928"/>
    </source>
</evidence>
<dbReference type="AlphaFoldDB" id="A0A914I2E4"/>
<dbReference type="Pfam" id="PF07993">
    <property type="entry name" value="NAD_binding_4"/>
    <property type="match status" value="1"/>
</dbReference>
<comment type="similarity">
    <text evidence="2 9">Belongs to the fatty acyl-CoA reductase family.</text>
</comment>
<keyword evidence="7" id="KW-0472">Membrane</keyword>
<keyword evidence="6 9" id="KW-0443">Lipid metabolism</keyword>
<evidence type="ECO:0000256" key="7">
    <source>
        <dbReference type="ARBA" id="ARBA00023136"/>
    </source>
</evidence>
<dbReference type="EC" id="1.2.1.84" evidence="9"/>
<dbReference type="Pfam" id="PF03015">
    <property type="entry name" value="Sterile"/>
    <property type="match status" value="1"/>
</dbReference>
<feature type="domain" description="Thioester reductase (TE)" evidence="12">
    <location>
        <begin position="22"/>
        <end position="291"/>
    </location>
</feature>
<evidence type="ECO:0000256" key="6">
    <source>
        <dbReference type="ARBA" id="ARBA00023098"/>
    </source>
</evidence>
<comment type="subcellular location">
    <subcellularLocation>
        <location evidence="1">Membrane</location>
        <topology evidence="1">Multi-pass membrane protein</topology>
    </subcellularLocation>
</comment>
<evidence type="ECO:0000313" key="13">
    <source>
        <dbReference type="Proteomes" id="UP000887572"/>
    </source>
</evidence>
<keyword evidence="9" id="KW-0521">NADP</keyword>
<dbReference type="WBParaSite" id="Gr19_v10_g6220.t1">
    <property type="protein sequence ID" value="Gr19_v10_g6220.t1"/>
    <property type="gene ID" value="Gr19_v10_g6220"/>
</dbReference>
<dbReference type="InterPro" id="IPR013120">
    <property type="entry name" value="FAR_NAD-bd"/>
</dbReference>
<organism evidence="13 14">
    <name type="scientific">Globodera rostochiensis</name>
    <name type="common">Golden nematode worm</name>
    <name type="synonym">Heterodera rostochiensis</name>
    <dbReference type="NCBI Taxonomy" id="31243"/>
    <lineage>
        <taxon>Eukaryota</taxon>
        <taxon>Metazoa</taxon>
        <taxon>Ecdysozoa</taxon>
        <taxon>Nematoda</taxon>
        <taxon>Chromadorea</taxon>
        <taxon>Rhabditida</taxon>
        <taxon>Tylenchina</taxon>
        <taxon>Tylenchomorpha</taxon>
        <taxon>Tylenchoidea</taxon>
        <taxon>Heteroderidae</taxon>
        <taxon>Heteroderinae</taxon>
        <taxon>Globodera</taxon>
    </lineage>
</organism>
<evidence type="ECO:0000256" key="8">
    <source>
        <dbReference type="ARBA" id="ARBA00052530"/>
    </source>
</evidence>
<evidence type="ECO:0000256" key="1">
    <source>
        <dbReference type="ARBA" id="ARBA00004141"/>
    </source>
</evidence>
<evidence type="ECO:0000256" key="5">
    <source>
        <dbReference type="ARBA" id="ARBA00022989"/>
    </source>
</evidence>
<accession>A0A914I2E4</accession>
<dbReference type="GO" id="GO:0102965">
    <property type="term" value="F:alcohol-forming long-chain fatty acyl-CoA reductase activity"/>
    <property type="evidence" value="ECO:0007669"/>
    <property type="project" value="UniProtKB-EC"/>
</dbReference>
<dbReference type="GO" id="GO:0016020">
    <property type="term" value="C:membrane"/>
    <property type="evidence" value="ECO:0007669"/>
    <property type="project" value="UniProtKB-SubCell"/>
</dbReference>
<keyword evidence="9" id="KW-0560">Oxidoreductase</keyword>
<dbReference type="GO" id="GO:0080019">
    <property type="term" value="F:alcohol-forming very long-chain fatty acyl-CoA reductase activity"/>
    <property type="evidence" value="ECO:0007669"/>
    <property type="project" value="InterPro"/>
</dbReference>
<evidence type="ECO:0000256" key="9">
    <source>
        <dbReference type="RuleBase" id="RU363097"/>
    </source>
</evidence>
<dbReference type="InterPro" id="IPR036291">
    <property type="entry name" value="NAD(P)-bd_dom_sf"/>
</dbReference>
<dbReference type="Proteomes" id="UP000887572">
    <property type="component" value="Unplaced"/>
</dbReference>
<dbReference type="InterPro" id="IPR033640">
    <property type="entry name" value="FAR_C"/>
</dbReference>
<comment type="catalytic activity">
    <reaction evidence="8 9">
        <text>a long-chain fatty acyl-CoA + 2 NADPH + 2 H(+) = a long-chain primary fatty alcohol + 2 NADP(+) + CoA</text>
        <dbReference type="Rhea" id="RHEA:52716"/>
        <dbReference type="ChEBI" id="CHEBI:15378"/>
        <dbReference type="ChEBI" id="CHEBI:57287"/>
        <dbReference type="ChEBI" id="CHEBI:57783"/>
        <dbReference type="ChEBI" id="CHEBI:58349"/>
        <dbReference type="ChEBI" id="CHEBI:77396"/>
        <dbReference type="ChEBI" id="CHEBI:83139"/>
        <dbReference type="EC" id="1.2.1.84"/>
    </reaction>
</comment>
<dbReference type="FunFam" id="3.40.50.720:FF:000143">
    <property type="entry name" value="Fatty acyl-CoA reductase"/>
    <property type="match status" value="1"/>
</dbReference>